<dbReference type="EMBL" id="AB979872">
    <property type="protein sequence ID" value="BAP28222.1"/>
    <property type="molecule type" value="Genomic_DNA"/>
</dbReference>
<name>A0A077KA28_CHLTH</name>
<organism evidence="1">
    <name type="scientific">Chlamydia trachomatis</name>
    <dbReference type="NCBI Taxonomy" id="813"/>
    <lineage>
        <taxon>Bacteria</taxon>
        <taxon>Pseudomonadati</taxon>
        <taxon>Chlamydiota</taxon>
        <taxon>Chlamydiia</taxon>
        <taxon>Chlamydiales</taxon>
        <taxon>Chlamydiaceae</taxon>
        <taxon>Chlamydia/Chlamydophila group</taxon>
        <taxon>Chlamydia</taxon>
    </lineage>
</organism>
<evidence type="ECO:0000313" key="1">
    <source>
        <dbReference type="EMBL" id="BAP28222.1"/>
    </source>
</evidence>
<proteinExistence type="predicted"/>
<reference evidence="1" key="1">
    <citation type="submission" date="2014-07" db="EMBL/GenBank/DDBJ databases">
        <title>Evaluation of Chlamydia trachomatis incidence in women who had abortion in Isfahan.</title>
        <authorList>
            <person name="Bagheri S."/>
            <person name="Roghanian R."/>
        </authorList>
    </citation>
    <scope>NUCLEOTIDE SEQUENCE</scope>
    <source>
        <strain evidence="1">SB.69</strain>
    </source>
</reference>
<sequence>MYSCRKCINFG</sequence>
<protein>
    <submittedName>
        <fullName evidence="1">Uncharacterized protein</fullName>
    </submittedName>
</protein>
<accession>A0A077KA28</accession>